<dbReference type="EMBL" id="LSSM01002367">
    <property type="protein sequence ID" value="OMJ21983.1"/>
    <property type="molecule type" value="Genomic_DNA"/>
</dbReference>
<feature type="region of interest" description="Disordered" evidence="1">
    <location>
        <begin position="1"/>
        <end position="23"/>
    </location>
</feature>
<accession>A0A1R1Y4Z5</accession>
<comment type="caution">
    <text evidence="2">The sequence shown here is derived from an EMBL/GenBank/DDBJ whole genome shotgun (WGS) entry which is preliminary data.</text>
</comment>
<name>A0A1R1Y4Z5_9FUNG</name>
<evidence type="ECO:0000313" key="2">
    <source>
        <dbReference type="EMBL" id="OMJ21983.1"/>
    </source>
</evidence>
<gene>
    <name evidence="2" type="ORF">AYI69_g5588</name>
</gene>
<dbReference type="AlphaFoldDB" id="A0A1R1Y4Z5"/>
<sequence>MSSATKIASQNQNPDLSGRAKSVPQTLVHRATYRVKLSDGSAYKLVDGQAHEPPALEFADLCILIIKLCTHSPDNRPSAEQAAATTPQPSQSAGAAKEKEKEKGKGKKCGYYIWCGLKNRHFKASGSVPLLSPLNSCSLSIPKTSKFPSATSTSEVSSSLFSTSSDDTDTSISRRLAKVTKSPILFTSDVSSLSLKYIADPQSNSSPQGHDYNDFSTSGIVAEKCILHEITQINSHSL</sequence>
<keyword evidence="3" id="KW-1185">Reference proteome</keyword>
<feature type="compositionally biased region" description="Polar residues" evidence="1">
    <location>
        <begin position="1"/>
        <end position="15"/>
    </location>
</feature>
<feature type="region of interest" description="Disordered" evidence="1">
    <location>
        <begin position="75"/>
        <end position="101"/>
    </location>
</feature>
<organism evidence="2 3">
    <name type="scientific">Smittium culicis</name>
    <dbReference type="NCBI Taxonomy" id="133412"/>
    <lineage>
        <taxon>Eukaryota</taxon>
        <taxon>Fungi</taxon>
        <taxon>Fungi incertae sedis</taxon>
        <taxon>Zoopagomycota</taxon>
        <taxon>Kickxellomycotina</taxon>
        <taxon>Harpellomycetes</taxon>
        <taxon>Harpellales</taxon>
        <taxon>Legeriomycetaceae</taxon>
        <taxon>Smittium</taxon>
    </lineage>
</organism>
<dbReference type="Proteomes" id="UP000187429">
    <property type="component" value="Unassembled WGS sequence"/>
</dbReference>
<feature type="compositionally biased region" description="Polar residues" evidence="1">
    <location>
        <begin position="83"/>
        <end position="92"/>
    </location>
</feature>
<evidence type="ECO:0000313" key="3">
    <source>
        <dbReference type="Proteomes" id="UP000187429"/>
    </source>
</evidence>
<evidence type="ECO:0000256" key="1">
    <source>
        <dbReference type="SAM" id="MobiDB-lite"/>
    </source>
</evidence>
<proteinExistence type="predicted"/>
<protein>
    <submittedName>
        <fullName evidence="2">Uncharacterized protein</fullName>
    </submittedName>
</protein>
<reference evidence="3" key="1">
    <citation type="submission" date="2017-01" db="EMBL/GenBank/DDBJ databases">
        <authorList>
            <person name="Wang Y."/>
            <person name="White M."/>
            <person name="Kvist S."/>
            <person name="Moncalvo J.-M."/>
        </authorList>
    </citation>
    <scope>NUCLEOTIDE SEQUENCE [LARGE SCALE GENOMIC DNA]</scope>
    <source>
        <strain evidence="3">ID-206-W2</strain>
    </source>
</reference>
<dbReference type="OrthoDB" id="10413141at2759"/>